<proteinExistence type="inferred from homology"/>
<dbReference type="OrthoDB" id="9775805at2"/>
<accession>A0A368XV70</accession>
<evidence type="ECO:0000259" key="6">
    <source>
        <dbReference type="Pfam" id="PF00881"/>
    </source>
</evidence>
<dbReference type="Gene3D" id="3.40.109.10">
    <property type="entry name" value="NADH Oxidase"/>
    <property type="match status" value="1"/>
</dbReference>
<dbReference type="AlphaFoldDB" id="A0A368XV70"/>
<dbReference type="PIRSF" id="PIRSF005426">
    <property type="entry name" value="Frp"/>
    <property type="match status" value="1"/>
</dbReference>
<keyword evidence="5" id="KW-0521">NADP</keyword>
<dbReference type="Proteomes" id="UP000252585">
    <property type="component" value="Unassembled WGS sequence"/>
</dbReference>
<dbReference type="RefSeq" id="WP_114352418.1">
    <property type="nucleotide sequence ID" value="NZ_QPJJ01000005.1"/>
</dbReference>
<dbReference type="CDD" id="cd02146">
    <property type="entry name" value="NfsA-like"/>
    <property type="match status" value="1"/>
</dbReference>
<dbReference type="InterPro" id="IPR000415">
    <property type="entry name" value="Nitroreductase-like"/>
</dbReference>
<reference evidence="7 8" key="1">
    <citation type="submission" date="2018-07" db="EMBL/GenBank/DDBJ databases">
        <title>Genomic Encyclopedia of Type Strains, Phase IV (KMG-IV): sequencing the most valuable type-strain genomes for metagenomic binning, comparative biology and taxonomic classification.</title>
        <authorList>
            <person name="Goeker M."/>
        </authorList>
    </citation>
    <scope>NUCLEOTIDE SEQUENCE [LARGE SCALE GENOMIC DNA]</scope>
    <source>
        <strain evidence="7 8">DSM 27696</strain>
    </source>
</reference>
<dbReference type="GO" id="GO:0016491">
    <property type="term" value="F:oxidoreductase activity"/>
    <property type="evidence" value="ECO:0007669"/>
    <property type="project" value="UniProtKB-UniRule"/>
</dbReference>
<evidence type="ECO:0000256" key="1">
    <source>
        <dbReference type="ARBA" id="ARBA00008366"/>
    </source>
</evidence>
<name>A0A368XV70_9BACI</name>
<comment type="caution">
    <text evidence="7">The sequence shown here is derived from an EMBL/GenBank/DDBJ whole genome shotgun (WGS) entry which is preliminary data.</text>
</comment>
<gene>
    <name evidence="7" type="ORF">DFR57_10534</name>
</gene>
<keyword evidence="8" id="KW-1185">Reference proteome</keyword>
<keyword evidence="3 5" id="KW-0288">FMN</keyword>
<dbReference type="PANTHER" id="PTHR43425:SF3">
    <property type="entry name" value="NADPH-DEPENDENT OXIDOREDUCTASE"/>
    <property type="match status" value="1"/>
</dbReference>
<dbReference type="SUPFAM" id="SSF55469">
    <property type="entry name" value="FMN-dependent nitroreductase-like"/>
    <property type="match status" value="1"/>
</dbReference>
<evidence type="ECO:0000256" key="2">
    <source>
        <dbReference type="ARBA" id="ARBA00022630"/>
    </source>
</evidence>
<dbReference type="NCBIfam" id="NF008033">
    <property type="entry name" value="PRK10765.1"/>
    <property type="match status" value="1"/>
</dbReference>
<organism evidence="7 8">
    <name type="scientific">Saliterribacillus persicus</name>
    <dbReference type="NCBI Taxonomy" id="930114"/>
    <lineage>
        <taxon>Bacteria</taxon>
        <taxon>Bacillati</taxon>
        <taxon>Bacillota</taxon>
        <taxon>Bacilli</taxon>
        <taxon>Bacillales</taxon>
        <taxon>Bacillaceae</taxon>
        <taxon>Saliterribacillus</taxon>
    </lineage>
</organism>
<protein>
    <submittedName>
        <fullName evidence="7">FMN reductase (NADPH)</fullName>
    </submittedName>
</protein>
<dbReference type="Pfam" id="PF00881">
    <property type="entry name" value="Nitroreductase"/>
    <property type="match status" value="1"/>
</dbReference>
<dbReference type="EMBL" id="QPJJ01000005">
    <property type="protein sequence ID" value="RCW71852.1"/>
    <property type="molecule type" value="Genomic_DNA"/>
</dbReference>
<evidence type="ECO:0000313" key="7">
    <source>
        <dbReference type="EMBL" id="RCW71852.1"/>
    </source>
</evidence>
<dbReference type="InterPro" id="IPR029479">
    <property type="entry name" value="Nitroreductase"/>
</dbReference>
<keyword evidence="2 5" id="KW-0285">Flavoprotein</keyword>
<dbReference type="PANTHER" id="PTHR43425">
    <property type="entry name" value="OXYGEN-INSENSITIVE NADPH NITROREDUCTASE"/>
    <property type="match status" value="1"/>
</dbReference>
<sequence>MNSTIDTILNHRSIRKFKNEPIKQGDLNLILEAATKGSTSSYMMAYSIISVTDPSIKKELAAITTQPYVEKNGHLFVFCADLNRNSIMATPEELNQMKDNLENTEHLLVATIDATISAQNAVIAAESLGIGICYIGSIRNNISKVDRLLKLPKNVIPLFGLVLGYPDHHPEIKPKLPIKALHFFDTYLDNKDIYPSIIAFDKQLNDYYSNRASNNRQDNWSNQMTRKLMSPTRMDVTQFVMSKGFRKK</sequence>
<evidence type="ECO:0000256" key="4">
    <source>
        <dbReference type="ARBA" id="ARBA00023002"/>
    </source>
</evidence>
<evidence type="ECO:0000256" key="3">
    <source>
        <dbReference type="ARBA" id="ARBA00022643"/>
    </source>
</evidence>
<evidence type="ECO:0000313" key="8">
    <source>
        <dbReference type="Proteomes" id="UP000252585"/>
    </source>
</evidence>
<evidence type="ECO:0000256" key="5">
    <source>
        <dbReference type="PIRNR" id="PIRNR005426"/>
    </source>
</evidence>
<feature type="domain" description="Nitroreductase" evidence="6">
    <location>
        <begin position="8"/>
        <end position="165"/>
    </location>
</feature>
<keyword evidence="4 5" id="KW-0560">Oxidoreductase</keyword>
<comment type="similarity">
    <text evidence="1 5">Belongs to the flavin oxidoreductase frp family.</text>
</comment>
<dbReference type="InterPro" id="IPR016446">
    <property type="entry name" value="Flavin_OxRdtase_Frp"/>
</dbReference>